<dbReference type="InterPro" id="IPR018060">
    <property type="entry name" value="HTH_AraC"/>
</dbReference>
<proteinExistence type="predicted"/>
<dbReference type="Gene3D" id="1.10.10.60">
    <property type="entry name" value="Homeodomain-like"/>
    <property type="match status" value="1"/>
</dbReference>
<evidence type="ECO:0000256" key="1">
    <source>
        <dbReference type="ARBA" id="ARBA00023015"/>
    </source>
</evidence>
<dbReference type="PRINTS" id="PR00032">
    <property type="entry name" value="HTHARAC"/>
</dbReference>
<keyword evidence="2" id="KW-0238">DNA-binding</keyword>
<evidence type="ECO:0000259" key="4">
    <source>
        <dbReference type="PROSITE" id="PS01124"/>
    </source>
</evidence>
<dbReference type="Pfam" id="PF12833">
    <property type="entry name" value="HTH_18"/>
    <property type="match status" value="1"/>
</dbReference>
<dbReference type="SUPFAM" id="SSF46689">
    <property type="entry name" value="Homeodomain-like"/>
    <property type="match status" value="1"/>
</dbReference>
<dbReference type="PROSITE" id="PS01124">
    <property type="entry name" value="HTH_ARAC_FAMILY_2"/>
    <property type="match status" value="1"/>
</dbReference>
<gene>
    <name evidence="5" type="ORF">J2Z43_001918</name>
</gene>
<keyword evidence="6" id="KW-1185">Reference proteome</keyword>
<sequence>MTHKFKINTRDECSSMIMQYSSIRSQFSTIRDSKFIDNEKEIIYDIKPEYGKGSIKFYNLMGNVMLVIYDTIFDHDMITEFDLSENYFEIEYCVDGCLKFSEDKVGDTCLYSNDLSISTSRETRGKVFNFAGQKYQGISITTDKSAISSYFGSSGIKLWEDTIEKLENDQRNKYYRGINVSPELSNIFLQIFNCKLPQRSKVLFLESKVMELLSKIASYEILDTCETDQAQLDVFEISQIKKIPEILMENLYELPTTDIISKQLAINKNKIVKGFKAIYGDTIFRYHRKMCLQRASMLLLDTDKTISEIALDVGYSNPSNFCYAFKKEFNVTPLQYKTDSIKLARDI</sequence>
<name>A0ABS4EC62_9FIRM</name>
<organism evidence="5 6">
    <name type="scientific">Metaclostridioides mangenotii</name>
    <dbReference type="NCBI Taxonomy" id="1540"/>
    <lineage>
        <taxon>Bacteria</taxon>
        <taxon>Bacillati</taxon>
        <taxon>Bacillota</taxon>
        <taxon>Clostridia</taxon>
        <taxon>Peptostreptococcales</taxon>
        <taxon>Peptostreptococcaceae</taxon>
        <taxon>Metaclostridioides</taxon>
    </lineage>
</organism>
<dbReference type="InterPro" id="IPR020449">
    <property type="entry name" value="Tscrpt_reg_AraC-type_HTH"/>
</dbReference>
<evidence type="ECO:0000256" key="3">
    <source>
        <dbReference type="ARBA" id="ARBA00023163"/>
    </source>
</evidence>
<dbReference type="InterPro" id="IPR053142">
    <property type="entry name" value="PchR_regulatory_protein"/>
</dbReference>
<feature type="domain" description="HTH araC/xylS-type" evidence="4">
    <location>
        <begin position="241"/>
        <end position="339"/>
    </location>
</feature>
<dbReference type="SMART" id="SM00342">
    <property type="entry name" value="HTH_ARAC"/>
    <property type="match status" value="1"/>
</dbReference>
<evidence type="ECO:0000256" key="2">
    <source>
        <dbReference type="ARBA" id="ARBA00023125"/>
    </source>
</evidence>
<evidence type="ECO:0000313" key="5">
    <source>
        <dbReference type="EMBL" id="MBP1855523.1"/>
    </source>
</evidence>
<accession>A0ABS4EC62</accession>
<reference evidence="5 6" key="1">
    <citation type="submission" date="2021-03" db="EMBL/GenBank/DDBJ databases">
        <title>Genomic Encyclopedia of Type Strains, Phase IV (KMG-IV): sequencing the most valuable type-strain genomes for metagenomic binning, comparative biology and taxonomic classification.</title>
        <authorList>
            <person name="Goeker M."/>
        </authorList>
    </citation>
    <scope>NUCLEOTIDE SEQUENCE [LARGE SCALE GENOMIC DNA]</scope>
    <source>
        <strain evidence="5 6">DSM 1289</strain>
    </source>
</reference>
<evidence type="ECO:0000313" key="6">
    <source>
        <dbReference type="Proteomes" id="UP000767291"/>
    </source>
</evidence>
<protein>
    <submittedName>
        <fullName evidence="5">AraC-like DNA-binding protein</fullName>
    </submittedName>
</protein>
<dbReference type="InterPro" id="IPR009057">
    <property type="entry name" value="Homeodomain-like_sf"/>
</dbReference>
<keyword evidence="1" id="KW-0805">Transcription regulation</keyword>
<dbReference type="RefSeq" id="WP_209456945.1">
    <property type="nucleotide sequence ID" value="NZ_BAAACS010000011.1"/>
</dbReference>
<comment type="caution">
    <text evidence="5">The sequence shown here is derived from an EMBL/GenBank/DDBJ whole genome shotgun (WGS) entry which is preliminary data.</text>
</comment>
<dbReference type="Proteomes" id="UP000767291">
    <property type="component" value="Unassembled WGS sequence"/>
</dbReference>
<keyword evidence="3" id="KW-0804">Transcription</keyword>
<dbReference type="EMBL" id="JAGGJX010000003">
    <property type="protein sequence ID" value="MBP1855523.1"/>
    <property type="molecule type" value="Genomic_DNA"/>
</dbReference>
<dbReference type="PANTHER" id="PTHR47893">
    <property type="entry name" value="REGULATORY PROTEIN PCHR"/>
    <property type="match status" value="1"/>
</dbReference>
<dbReference type="PANTHER" id="PTHR47893:SF1">
    <property type="entry name" value="REGULATORY PROTEIN PCHR"/>
    <property type="match status" value="1"/>
</dbReference>